<proteinExistence type="predicted"/>
<dbReference type="Pfam" id="PF02796">
    <property type="entry name" value="HTH_7"/>
    <property type="match status" value="1"/>
</dbReference>
<evidence type="ECO:0000313" key="3">
    <source>
        <dbReference type="EMBL" id="MDV6271635.1"/>
    </source>
</evidence>
<sequence>MATEQTTFAMDAEPSEDGMHSEWMVQPPGRVVVARGVDGRVLDIANMYANHANQGARVASGSSWLPRPREVTVWAEVGRLYDSGEKAVAQIAALLDVSRTTVYGHLLNKRAPAAAVSVSADLVSTSAADSVVAVRMPRT</sequence>
<dbReference type="Gene3D" id="1.10.10.60">
    <property type="entry name" value="Homeodomain-like"/>
    <property type="match status" value="1"/>
</dbReference>
<accession>A0ABU4C5D9</accession>
<dbReference type="EMBL" id="JAWLKB010000062">
    <property type="protein sequence ID" value="MDV6271635.1"/>
    <property type="molecule type" value="Genomic_DNA"/>
</dbReference>
<gene>
    <name evidence="3" type="ORF">R3Q16_34140</name>
</gene>
<organism evidence="3 4">
    <name type="scientific">Rhodococcus globerulus</name>
    <dbReference type="NCBI Taxonomy" id="33008"/>
    <lineage>
        <taxon>Bacteria</taxon>
        <taxon>Bacillati</taxon>
        <taxon>Actinomycetota</taxon>
        <taxon>Actinomycetes</taxon>
        <taxon>Mycobacteriales</taxon>
        <taxon>Nocardiaceae</taxon>
        <taxon>Rhodococcus</taxon>
    </lineage>
</organism>
<dbReference type="Proteomes" id="UP001185927">
    <property type="component" value="Unassembled WGS sequence"/>
</dbReference>
<keyword evidence="4" id="KW-1185">Reference proteome</keyword>
<protein>
    <submittedName>
        <fullName evidence="3">Helix-turn-helix domain-containing protein</fullName>
    </submittedName>
</protein>
<evidence type="ECO:0000256" key="1">
    <source>
        <dbReference type="SAM" id="MobiDB-lite"/>
    </source>
</evidence>
<reference evidence="3 4" key="1">
    <citation type="submission" date="2023-10" db="EMBL/GenBank/DDBJ databases">
        <title>Development of a sustainable strategy for remediation of hydrocarbon-contaminated territories based on the waste exchange concept.</title>
        <authorList>
            <person name="Krivoruchko A."/>
        </authorList>
    </citation>
    <scope>NUCLEOTIDE SEQUENCE [LARGE SCALE GENOMIC DNA]</scope>
    <source>
        <strain evidence="3 4">IEGM 1203</strain>
    </source>
</reference>
<name>A0ABU4C5D9_RHOGO</name>
<dbReference type="InterPro" id="IPR006120">
    <property type="entry name" value="Resolvase_HTH_dom"/>
</dbReference>
<feature type="domain" description="Resolvase HTH" evidence="2">
    <location>
        <begin position="67"/>
        <end position="103"/>
    </location>
</feature>
<comment type="caution">
    <text evidence="3">The sequence shown here is derived from an EMBL/GenBank/DDBJ whole genome shotgun (WGS) entry which is preliminary data.</text>
</comment>
<dbReference type="RefSeq" id="WP_317546224.1">
    <property type="nucleotide sequence ID" value="NZ_JAWLKB010000062.1"/>
</dbReference>
<feature type="region of interest" description="Disordered" evidence="1">
    <location>
        <begin position="1"/>
        <end position="20"/>
    </location>
</feature>
<evidence type="ECO:0000313" key="4">
    <source>
        <dbReference type="Proteomes" id="UP001185927"/>
    </source>
</evidence>
<evidence type="ECO:0000259" key="2">
    <source>
        <dbReference type="Pfam" id="PF02796"/>
    </source>
</evidence>